<evidence type="ECO:0000313" key="2">
    <source>
        <dbReference type="Proteomes" id="UP001359559"/>
    </source>
</evidence>
<dbReference type="Pfam" id="PF05623">
    <property type="entry name" value="DUF789"/>
    <property type="match status" value="1"/>
</dbReference>
<dbReference type="EMBL" id="JAYKXN010000006">
    <property type="protein sequence ID" value="KAK7278330.1"/>
    <property type="molecule type" value="Genomic_DNA"/>
</dbReference>
<comment type="caution">
    <text evidence="1">The sequence shown here is derived from an EMBL/GenBank/DDBJ whole genome shotgun (WGS) entry which is preliminary data.</text>
</comment>
<dbReference type="PANTHER" id="PTHR31343:SF29">
    <property type="entry name" value="DUF789 DOMAIN-CONTAINING PROTEIN"/>
    <property type="match status" value="1"/>
</dbReference>
<protein>
    <submittedName>
        <fullName evidence="1">Uncharacterized protein</fullName>
    </submittedName>
</protein>
<evidence type="ECO:0000313" key="1">
    <source>
        <dbReference type="EMBL" id="KAK7278330.1"/>
    </source>
</evidence>
<dbReference type="InterPro" id="IPR008507">
    <property type="entry name" value="DUF789"/>
</dbReference>
<keyword evidence="2" id="KW-1185">Reference proteome</keyword>
<name>A0AAN9FLG9_CLITE</name>
<dbReference type="PANTHER" id="PTHR31343">
    <property type="entry name" value="T15D22.8"/>
    <property type="match status" value="1"/>
</dbReference>
<proteinExistence type="predicted"/>
<reference evidence="1 2" key="1">
    <citation type="submission" date="2024-01" db="EMBL/GenBank/DDBJ databases">
        <title>The genomes of 5 underutilized Papilionoideae crops provide insights into root nodulation and disease resistance.</title>
        <authorList>
            <person name="Yuan L."/>
        </authorList>
    </citation>
    <scope>NUCLEOTIDE SEQUENCE [LARGE SCALE GENOMIC DNA]</scope>
    <source>
        <strain evidence="1">LY-2023</strain>
        <tissue evidence="1">Leaf</tissue>
    </source>
</reference>
<sequence length="352" mass="39966">MSSSSSSSLCLSNLQRFLSRVAPHVPLRTLPESCCKDLNSQWLPFDNGTIKYFTLKDVWDCYEEWSTYGAGIPLTSESCDTPMQYYVPYLSAIQVYTSKSFAASRIRREDSEGAEFEFDSWSEEDSGSDNLSRSLSNNSSKAWDAISLDSSSDQVSSWPTRDMLGYLYLQYNENSPPCQRVPFAEKVTLRLYQCFLFQIAELARSHPALMALNSVDISPASWMAVAWYPIYCIPTQKNEKNMAASFLTYHTLSSSFQDWANQCEENDTGNDTCCSNGWRSIIGEECKKKNSGCISLSPFGLATYKMQRDIWLNSDPSDNQSVLDMYNAADSWLKQLNSHHHDFNFFTLHSTL</sequence>
<gene>
    <name evidence="1" type="ORF">RJT34_23358</name>
</gene>
<dbReference type="AlphaFoldDB" id="A0AAN9FLG9"/>
<dbReference type="Proteomes" id="UP001359559">
    <property type="component" value="Unassembled WGS sequence"/>
</dbReference>
<accession>A0AAN9FLG9</accession>
<organism evidence="1 2">
    <name type="scientific">Clitoria ternatea</name>
    <name type="common">Butterfly pea</name>
    <dbReference type="NCBI Taxonomy" id="43366"/>
    <lineage>
        <taxon>Eukaryota</taxon>
        <taxon>Viridiplantae</taxon>
        <taxon>Streptophyta</taxon>
        <taxon>Embryophyta</taxon>
        <taxon>Tracheophyta</taxon>
        <taxon>Spermatophyta</taxon>
        <taxon>Magnoliopsida</taxon>
        <taxon>eudicotyledons</taxon>
        <taxon>Gunneridae</taxon>
        <taxon>Pentapetalae</taxon>
        <taxon>rosids</taxon>
        <taxon>fabids</taxon>
        <taxon>Fabales</taxon>
        <taxon>Fabaceae</taxon>
        <taxon>Papilionoideae</taxon>
        <taxon>50 kb inversion clade</taxon>
        <taxon>NPAAA clade</taxon>
        <taxon>indigoferoid/millettioid clade</taxon>
        <taxon>Phaseoleae</taxon>
        <taxon>Clitoria</taxon>
    </lineage>
</organism>